<dbReference type="InterPro" id="IPR028082">
    <property type="entry name" value="Peripla_BP_I"/>
</dbReference>
<dbReference type="EMBL" id="CP058649">
    <property type="protein sequence ID" value="QUI25437.1"/>
    <property type="molecule type" value="Genomic_DNA"/>
</dbReference>
<evidence type="ECO:0000256" key="1">
    <source>
        <dbReference type="ARBA" id="ARBA00004196"/>
    </source>
</evidence>
<keyword evidence="3" id="KW-0732">Signal</keyword>
<organism evidence="5 6">
    <name type="scientific">Vallitalea pronyensis</name>
    <dbReference type="NCBI Taxonomy" id="1348613"/>
    <lineage>
        <taxon>Bacteria</taxon>
        <taxon>Bacillati</taxon>
        <taxon>Bacillota</taxon>
        <taxon>Clostridia</taxon>
        <taxon>Lachnospirales</taxon>
        <taxon>Vallitaleaceae</taxon>
        <taxon>Vallitalea</taxon>
    </lineage>
</organism>
<dbReference type="GO" id="GO:0030246">
    <property type="term" value="F:carbohydrate binding"/>
    <property type="evidence" value="ECO:0007669"/>
    <property type="project" value="UniProtKB-ARBA"/>
</dbReference>
<dbReference type="Gene3D" id="3.40.50.2300">
    <property type="match status" value="2"/>
</dbReference>
<evidence type="ECO:0000256" key="2">
    <source>
        <dbReference type="ARBA" id="ARBA00007639"/>
    </source>
</evidence>
<feature type="domain" description="Periplasmic binding protein" evidence="4">
    <location>
        <begin position="44"/>
        <end position="292"/>
    </location>
</feature>
<name>A0A8J8SJF8_9FIRM</name>
<dbReference type="CDD" id="cd01536">
    <property type="entry name" value="PBP1_ABC_sugar_binding-like"/>
    <property type="match status" value="1"/>
</dbReference>
<dbReference type="AlphaFoldDB" id="A0A8J8SJF8"/>
<dbReference type="InterPro" id="IPR025997">
    <property type="entry name" value="SBP_2_dom"/>
</dbReference>
<comment type="similarity">
    <text evidence="2">Belongs to the bacterial solute-binding protein 2 family.</text>
</comment>
<dbReference type="Proteomes" id="UP000683246">
    <property type="component" value="Chromosome"/>
</dbReference>
<dbReference type="KEGG" id="vpy:HZI73_25455"/>
<protein>
    <submittedName>
        <fullName evidence="5">Sugar ABC transporter substrate-binding protein</fullName>
    </submittedName>
</protein>
<dbReference type="PROSITE" id="PS51257">
    <property type="entry name" value="PROKAR_LIPOPROTEIN"/>
    <property type="match status" value="1"/>
</dbReference>
<dbReference type="GO" id="GO:0030313">
    <property type="term" value="C:cell envelope"/>
    <property type="evidence" value="ECO:0007669"/>
    <property type="project" value="UniProtKB-SubCell"/>
</dbReference>
<keyword evidence="6" id="KW-1185">Reference proteome</keyword>
<dbReference type="PANTHER" id="PTHR46847">
    <property type="entry name" value="D-ALLOSE-BINDING PERIPLASMIC PROTEIN-RELATED"/>
    <property type="match status" value="1"/>
</dbReference>
<dbReference type="SUPFAM" id="SSF53822">
    <property type="entry name" value="Periplasmic binding protein-like I"/>
    <property type="match status" value="1"/>
</dbReference>
<evidence type="ECO:0000256" key="3">
    <source>
        <dbReference type="ARBA" id="ARBA00022729"/>
    </source>
</evidence>
<comment type="subcellular location">
    <subcellularLocation>
        <location evidence="1">Cell envelope</location>
    </subcellularLocation>
</comment>
<proteinExistence type="inferred from homology"/>
<reference evidence="5" key="1">
    <citation type="submission" date="2020-07" db="EMBL/GenBank/DDBJ databases">
        <title>Vallitalea pronyensis genome.</title>
        <authorList>
            <person name="Postec A."/>
        </authorList>
    </citation>
    <scope>NUCLEOTIDE SEQUENCE</scope>
    <source>
        <strain evidence="5">FatNI3</strain>
    </source>
</reference>
<sequence>MKKVVATILVVMLFVAVMGGCSKKETKKTIGISVDQLFESRVGVIDAAKAELDKNGYSYIEVVADGDPQTQNAQIQSLINQKVDAILVCAVDQNTIETALLAAKKAKIPVVAYDRDLPESEAIDSFVGPDSIADGVEAGTYMAEQLKDENGKVVVLELLGALNDQNGIDRSKGFNEAMAALAHVEIVAMPTDWDSAKALSATQNAFQANPDIKAIFAATDTQIPSIETVLTDLGKMNKVGEEGHVIVCGINGSNDGYEATANGIADGIVVMDLKTTGETAAQHAIALIKGEEIEEKVVIPGIFYTTENIEANKDTIWGAK</sequence>
<evidence type="ECO:0000259" key="4">
    <source>
        <dbReference type="Pfam" id="PF13407"/>
    </source>
</evidence>
<accession>A0A8J8SJF8</accession>
<dbReference type="Pfam" id="PF13407">
    <property type="entry name" value="Peripla_BP_4"/>
    <property type="match status" value="1"/>
</dbReference>
<evidence type="ECO:0000313" key="6">
    <source>
        <dbReference type="Proteomes" id="UP000683246"/>
    </source>
</evidence>
<dbReference type="PANTHER" id="PTHR46847:SF1">
    <property type="entry name" value="D-ALLOSE-BINDING PERIPLASMIC PROTEIN-RELATED"/>
    <property type="match status" value="1"/>
</dbReference>
<dbReference type="RefSeq" id="WP_212696142.1">
    <property type="nucleotide sequence ID" value="NZ_CP058649.1"/>
</dbReference>
<gene>
    <name evidence="5" type="ORF">HZI73_25455</name>
</gene>
<evidence type="ECO:0000313" key="5">
    <source>
        <dbReference type="EMBL" id="QUI25437.1"/>
    </source>
</evidence>